<dbReference type="InterPro" id="IPR019331">
    <property type="entry name" value="FAM192A/Fyv6_N"/>
</dbReference>
<dbReference type="GO" id="GO:0005634">
    <property type="term" value="C:nucleus"/>
    <property type="evidence" value="ECO:0007669"/>
    <property type="project" value="UniProtKB-SubCell"/>
</dbReference>
<sequence length="220" mass="24136">MSSRFVSGGTISASGDGQVSTTPAPATELSAAQKKAQAEWASVQADLDAERAKREAERQRAASGQGDEGKSLYEVLQANKAAKQAAFEEATKIRNQFRSLDEDEVGFLDEVREKKRKDDEGRKKEIEDGLKGFKEMQKRTAIDETTDEGLVEAETGDWAVGRKKRKVVKDAIIKKSEKSDEKPQPAEASKVEEKAPPKVDDKKKPAMGLVAYDSDDSDDE</sequence>
<feature type="compositionally biased region" description="Basic and acidic residues" evidence="3">
    <location>
        <begin position="172"/>
        <end position="204"/>
    </location>
</feature>
<feature type="domain" description="FAM192A/Fyv6 N-terminal" evidence="4">
    <location>
        <begin position="26"/>
        <end position="134"/>
    </location>
</feature>
<gene>
    <name evidence="5" type="ORF">VHEMI01869</name>
</gene>
<feature type="region of interest" description="Disordered" evidence="3">
    <location>
        <begin position="1"/>
        <end position="70"/>
    </location>
</feature>
<protein>
    <recommendedName>
        <fullName evidence="4">FAM192A/Fyv6 N-terminal domain-containing protein</fullName>
    </recommendedName>
</protein>
<dbReference type="EMBL" id="CDHN01000001">
    <property type="protein sequence ID" value="CEJ81756.1"/>
    <property type="molecule type" value="Genomic_DNA"/>
</dbReference>
<dbReference type="AlphaFoldDB" id="A0A0A1SU68"/>
<evidence type="ECO:0000256" key="3">
    <source>
        <dbReference type="SAM" id="MobiDB-lite"/>
    </source>
</evidence>
<dbReference type="OrthoDB" id="75807at2759"/>
<evidence type="ECO:0000256" key="1">
    <source>
        <dbReference type="ARBA" id="ARBA00004123"/>
    </source>
</evidence>
<dbReference type="PANTHER" id="PTHR13495:SF0">
    <property type="entry name" value="PSME3-INTERACTING PROTEIN"/>
    <property type="match status" value="1"/>
</dbReference>
<feature type="compositionally biased region" description="Polar residues" evidence="3">
    <location>
        <begin position="1"/>
        <end position="24"/>
    </location>
</feature>
<accession>A0A0A1SU68</accession>
<dbReference type="PANTHER" id="PTHR13495">
    <property type="entry name" value="NEFA-INTERACTING NUCLEAR PROTEIN NIP30"/>
    <property type="match status" value="1"/>
</dbReference>
<evidence type="ECO:0000313" key="5">
    <source>
        <dbReference type="EMBL" id="CEJ81756.1"/>
    </source>
</evidence>
<feature type="compositionally biased region" description="Basic and acidic residues" evidence="3">
    <location>
        <begin position="48"/>
        <end position="60"/>
    </location>
</feature>
<keyword evidence="6" id="KW-1185">Reference proteome</keyword>
<dbReference type="Pfam" id="PF10187">
    <property type="entry name" value="FAM192A_Fyv6_N"/>
    <property type="match status" value="1"/>
</dbReference>
<dbReference type="Proteomes" id="UP000039046">
    <property type="component" value="Unassembled WGS sequence"/>
</dbReference>
<feature type="region of interest" description="Disordered" evidence="3">
    <location>
        <begin position="172"/>
        <end position="220"/>
    </location>
</feature>
<name>A0A0A1SU68_9HYPO</name>
<reference evidence="5 6" key="1">
    <citation type="journal article" date="2015" name="Genome Announc.">
        <title>Draft Genome Sequence and Gene Annotation of the Entomopathogenic Fungus Verticillium hemipterigenum.</title>
        <authorList>
            <person name="Horn F."/>
            <person name="Habel A."/>
            <person name="Scharf D.H."/>
            <person name="Dworschak J."/>
            <person name="Brakhage A.A."/>
            <person name="Guthke R."/>
            <person name="Hertweck C."/>
            <person name="Linde J."/>
        </authorList>
    </citation>
    <scope>NUCLEOTIDE SEQUENCE [LARGE SCALE GENOMIC DNA]</scope>
</reference>
<evidence type="ECO:0000259" key="4">
    <source>
        <dbReference type="Pfam" id="PF10187"/>
    </source>
</evidence>
<evidence type="ECO:0000313" key="6">
    <source>
        <dbReference type="Proteomes" id="UP000039046"/>
    </source>
</evidence>
<keyword evidence="2" id="KW-0539">Nucleus</keyword>
<organism evidence="5 6">
    <name type="scientific">[Torrubiella] hemipterigena</name>
    <dbReference type="NCBI Taxonomy" id="1531966"/>
    <lineage>
        <taxon>Eukaryota</taxon>
        <taxon>Fungi</taxon>
        <taxon>Dikarya</taxon>
        <taxon>Ascomycota</taxon>
        <taxon>Pezizomycotina</taxon>
        <taxon>Sordariomycetes</taxon>
        <taxon>Hypocreomycetidae</taxon>
        <taxon>Hypocreales</taxon>
        <taxon>Clavicipitaceae</taxon>
        <taxon>Clavicipitaceae incertae sedis</taxon>
        <taxon>'Torrubiella' clade</taxon>
    </lineage>
</organism>
<dbReference type="HOGENOM" id="CLU_067596_1_0_1"/>
<evidence type="ECO:0000256" key="2">
    <source>
        <dbReference type="ARBA" id="ARBA00023242"/>
    </source>
</evidence>
<comment type="subcellular location">
    <subcellularLocation>
        <location evidence="1">Nucleus</location>
    </subcellularLocation>
</comment>
<dbReference type="InterPro" id="IPR039845">
    <property type="entry name" value="FAM192A"/>
</dbReference>
<proteinExistence type="predicted"/>
<dbReference type="STRING" id="1531966.A0A0A1SU68"/>